<dbReference type="InterPro" id="IPR012334">
    <property type="entry name" value="Pectin_lyas_fold"/>
</dbReference>
<dbReference type="PROSITE" id="PS00503">
    <property type="entry name" value="PECTINESTERASE_2"/>
    <property type="match status" value="1"/>
</dbReference>
<evidence type="ECO:0000256" key="9">
    <source>
        <dbReference type="ARBA" id="ARBA00023157"/>
    </source>
</evidence>
<dbReference type="GO" id="GO:0042545">
    <property type="term" value="P:cell wall modification"/>
    <property type="evidence" value="ECO:0007669"/>
    <property type="project" value="UniProtKB-UniRule"/>
</dbReference>
<keyword evidence="6" id="KW-0134">Cell wall</keyword>
<dbReference type="NCBIfam" id="TIGR01614">
    <property type="entry name" value="PME_inhib"/>
    <property type="match status" value="1"/>
</dbReference>
<reference evidence="15" key="1">
    <citation type="journal article" date="2020" name="Nat. Commun.">
        <title>Genome sequence of the cluster root forming white lupin.</title>
        <authorList>
            <person name="Hufnagel B."/>
            <person name="Marques A."/>
            <person name="Soriano A."/>
            <person name="Marques L."/>
            <person name="Divol F."/>
            <person name="Doumas P."/>
            <person name="Sallet E."/>
            <person name="Mancinotti D."/>
            <person name="Carrere S."/>
            <person name="Marande W."/>
            <person name="Arribat S."/>
            <person name="Keller J."/>
            <person name="Huneau C."/>
            <person name="Blein T."/>
            <person name="Aime D."/>
            <person name="Laguerre M."/>
            <person name="Taylor J."/>
            <person name="Schubert V."/>
            <person name="Nelson M."/>
            <person name="Geu-Flores F."/>
            <person name="Crespi M."/>
            <person name="Gallardo-Guerrero K."/>
            <person name="Delaux P.-M."/>
            <person name="Salse J."/>
            <person name="Berges H."/>
            <person name="Guyot R."/>
            <person name="Gouzy J."/>
            <person name="Peret B."/>
        </authorList>
    </citation>
    <scope>NUCLEOTIDE SEQUENCE [LARGE SCALE GENOMIC DNA]</scope>
    <source>
        <strain evidence="15">cv. Amiga</strain>
    </source>
</reference>
<evidence type="ECO:0000256" key="2">
    <source>
        <dbReference type="ARBA" id="ARBA00005184"/>
    </source>
</evidence>
<dbReference type="Pfam" id="PF01095">
    <property type="entry name" value="Pectinesterase"/>
    <property type="match status" value="1"/>
</dbReference>
<dbReference type="FunFam" id="1.20.140.40:FF:000001">
    <property type="entry name" value="Pectinesterase"/>
    <property type="match status" value="1"/>
</dbReference>
<dbReference type="InterPro" id="IPR011050">
    <property type="entry name" value="Pectin_lyase_fold/virulence"/>
</dbReference>
<evidence type="ECO:0000256" key="1">
    <source>
        <dbReference type="ARBA" id="ARBA00004191"/>
    </source>
</evidence>
<sequence>MTGGNEGKKNRIAIISVSAFLLVAMVVAVTVGFNYSKDGFEDDGLEDNQKHHITSTVKAVKTLCAPTDYKQECEESLIPAAGNTTDPKELVKIAFNITIAKISDKFKEANILHDLEKEPRSKSALETCKQLMDLSIREFVRSLETISDFNLTNLDEILSNLKVWLSGAVTYQDTCLDGFENTTSEASKKMKDLLTSSMHMSSNALAIITEMADTVADWNVTRLLGGRRLLEESKSENSFNLPTWVDDAPGVHKLLAEVPFKIKPNVTVALDGTGDFKSINKALKKVPNENEKPFVIYIKKGIYHEYVHVTKDMTNVVFVGDGGDKTRITGNKNFIDGVNTYNTTTVAIQGDHFIAINVGFENSAGPHKHQAVAIRVQADKSIFYKCQFDGYQDTLYAHTHRQFYRDCIVSGTIDFIFGDAIAVFQNCTFVVRKPMKNQNCIVTAQGRKDRHQPTGIVIQGGSIVADPMLQAAKLDHKSYLARPWKNFSRTIFMDTFIDGFIDPEGYLAWQGEEGPMHMNTCFYSEYHNYGPGSDKSKRAHWAGIWNLNSKAAHLFQPSKFFHGDDWIEDTGIPYFSSIPKHYRHKKTVLNWLPEKEDKEEKEEKKDKEEKEDKKDKEENDDKKHKEEKSSRR</sequence>
<evidence type="ECO:0000313" key="15">
    <source>
        <dbReference type="Proteomes" id="UP000447434"/>
    </source>
</evidence>
<comment type="pathway">
    <text evidence="2 13">Glycan metabolism; pectin degradation; 2-dehydro-3-deoxy-D-gluconate from pectin: step 1/5.</text>
</comment>
<dbReference type="GO" id="GO:0045490">
    <property type="term" value="P:pectin catabolic process"/>
    <property type="evidence" value="ECO:0007669"/>
    <property type="project" value="UniProtKB-UniRule"/>
</dbReference>
<dbReference type="UniPathway" id="UPA00545">
    <property type="reaction ID" value="UER00823"/>
</dbReference>
<dbReference type="FunFam" id="2.160.20.10:FF:000001">
    <property type="entry name" value="Pectinesterase"/>
    <property type="match status" value="1"/>
</dbReference>
<dbReference type="SUPFAM" id="SSF51126">
    <property type="entry name" value="Pectin lyase-like"/>
    <property type="match status" value="1"/>
</dbReference>
<dbReference type="Pfam" id="PF04043">
    <property type="entry name" value="PMEI"/>
    <property type="match status" value="1"/>
</dbReference>
<evidence type="ECO:0000313" key="14">
    <source>
        <dbReference type="EMBL" id="KAE9589582.1"/>
    </source>
</evidence>
<dbReference type="Proteomes" id="UP000447434">
    <property type="component" value="Chromosome 21"/>
</dbReference>
<dbReference type="GO" id="GO:0004857">
    <property type="term" value="F:enzyme inhibitor activity"/>
    <property type="evidence" value="ECO:0007669"/>
    <property type="project" value="InterPro"/>
</dbReference>
<keyword evidence="7 13" id="KW-0378">Hydrolase</keyword>
<comment type="function">
    <text evidence="12">Acts in the modification of cell walls via demethylesterification of cell wall pectin.</text>
</comment>
<dbReference type="GO" id="GO:0030599">
    <property type="term" value="F:pectinesterase activity"/>
    <property type="evidence" value="ECO:0007669"/>
    <property type="project" value="UniProtKB-UniRule"/>
</dbReference>
<evidence type="ECO:0000256" key="12">
    <source>
        <dbReference type="ARBA" id="ARBA00057335"/>
    </source>
</evidence>
<keyword evidence="9" id="KW-1015">Disulfide bond</keyword>
<comment type="catalytic activity">
    <reaction evidence="11 13">
        <text>[(1-&gt;4)-alpha-D-galacturonosyl methyl ester](n) + n H2O = [(1-&gt;4)-alpha-D-galacturonosyl](n) + n methanol + n H(+)</text>
        <dbReference type="Rhea" id="RHEA:22380"/>
        <dbReference type="Rhea" id="RHEA-COMP:14570"/>
        <dbReference type="Rhea" id="RHEA-COMP:14573"/>
        <dbReference type="ChEBI" id="CHEBI:15377"/>
        <dbReference type="ChEBI" id="CHEBI:15378"/>
        <dbReference type="ChEBI" id="CHEBI:17790"/>
        <dbReference type="ChEBI" id="CHEBI:140522"/>
        <dbReference type="ChEBI" id="CHEBI:140523"/>
        <dbReference type="EC" id="3.1.1.11"/>
    </reaction>
</comment>
<dbReference type="InterPro" id="IPR033131">
    <property type="entry name" value="Pectinesterase_Asp_AS"/>
</dbReference>
<evidence type="ECO:0000256" key="5">
    <source>
        <dbReference type="ARBA" id="ARBA00013229"/>
    </source>
</evidence>
<dbReference type="InterPro" id="IPR000070">
    <property type="entry name" value="Pectinesterase_cat"/>
</dbReference>
<evidence type="ECO:0000256" key="7">
    <source>
        <dbReference type="ARBA" id="ARBA00022801"/>
    </source>
</evidence>
<evidence type="ECO:0000256" key="8">
    <source>
        <dbReference type="ARBA" id="ARBA00023085"/>
    </source>
</evidence>
<dbReference type="EC" id="3.1.1.11" evidence="5 13"/>
<organism evidence="14 15">
    <name type="scientific">Lupinus albus</name>
    <name type="common">White lupine</name>
    <name type="synonym">Lupinus termis</name>
    <dbReference type="NCBI Taxonomy" id="3870"/>
    <lineage>
        <taxon>Eukaryota</taxon>
        <taxon>Viridiplantae</taxon>
        <taxon>Streptophyta</taxon>
        <taxon>Embryophyta</taxon>
        <taxon>Tracheophyta</taxon>
        <taxon>Spermatophyta</taxon>
        <taxon>Magnoliopsida</taxon>
        <taxon>eudicotyledons</taxon>
        <taxon>Gunneridae</taxon>
        <taxon>Pentapetalae</taxon>
        <taxon>rosids</taxon>
        <taxon>fabids</taxon>
        <taxon>Fabales</taxon>
        <taxon>Fabaceae</taxon>
        <taxon>Papilionoideae</taxon>
        <taxon>50 kb inversion clade</taxon>
        <taxon>genistoids sensu lato</taxon>
        <taxon>core genistoids</taxon>
        <taxon>Genisteae</taxon>
        <taxon>Lupinus</taxon>
    </lineage>
</organism>
<dbReference type="AlphaFoldDB" id="A0A6A5LJE7"/>
<proteinExistence type="inferred from homology"/>
<dbReference type="SMART" id="SM00856">
    <property type="entry name" value="PMEI"/>
    <property type="match status" value="1"/>
</dbReference>
<keyword evidence="6" id="KW-0964">Secreted</keyword>
<dbReference type="CDD" id="cd15798">
    <property type="entry name" value="PMEI-like_3"/>
    <property type="match status" value="1"/>
</dbReference>
<accession>A0A6A5LJE7</accession>
<protein>
    <recommendedName>
        <fullName evidence="5 13">Pectinesterase</fullName>
        <ecNumber evidence="5 13">3.1.1.11</ecNumber>
    </recommendedName>
</protein>
<dbReference type="OrthoDB" id="2019149at2759"/>
<dbReference type="Gene3D" id="2.160.20.10">
    <property type="entry name" value="Single-stranded right-handed beta-helix, Pectin lyase-like"/>
    <property type="match status" value="1"/>
</dbReference>
<comment type="caution">
    <text evidence="14">The sequence shown here is derived from an EMBL/GenBank/DDBJ whole genome shotgun (WGS) entry which is preliminary data.</text>
</comment>
<dbReference type="SUPFAM" id="SSF101148">
    <property type="entry name" value="Plant invertase/pectin methylesterase inhibitor"/>
    <property type="match status" value="1"/>
</dbReference>
<comment type="subcellular location">
    <subcellularLocation>
        <location evidence="1">Secreted</location>
        <location evidence="1">Cell wall</location>
    </subcellularLocation>
</comment>
<name>A0A6A5LJE7_LUPAL</name>
<comment type="similarity">
    <text evidence="4">In the C-terminal section; belongs to the pectinesterase family.</text>
</comment>
<dbReference type="InterPro" id="IPR035513">
    <property type="entry name" value="Invertase/methylesterase_inhib"/>
</dbReference>
<evidence type="ECO:0000256" key="11">
    <source>
        <dbReference type="ARBA" id="ARBA00047928"/>
    </source>
</evidence>
<evidence type="ECO:0000256" key="4">
    <source>
        <dbReference type="ARBA" id="ARBA00007786"/>
    </source>
</evidence>
<keyword evidence="15" id="KW-1185">Reference proteome</keyword>
<keyword evidence="10" id="KW-0325">Glycoprotein</keyword>
<evidence type="ECO:0000256" key="3">
    <source>
        <dbReference type="ARBA" id="ARBA00006027"/>
    </source>
</evidence>
<comment type="similarity">
    <text evidence="3">In the N-terminal section; belongs to the PMEI family.</text>
</comment>
<dbReference type="PANTHER" id="PTHR31707">
    <property type="entry name" value="PECTINESTERASE"/>
    <property type="match status" value="1"/>
</dbReference>
<keyword evidence="8 13" id="KW-0063">Aspartyl esterase</keyword>
<dbReference type="InterPro" id="IPR006501">
    <property type="entry name" value="Pectinesterase_inhib_dom"/>
</dbReference>
<gene>
    <name evidence="14" type="ORF">Lalb_Chr21g0310531</name>
</gene>
<evidence type="ECO:0000256" key="13">
    <source>
        <dbReference type="RuleBase" id="RU000589"/>
    </source>
</evidence>
<dbReference type="EMBL" id="WOCE01000021">
    <property type="protein sequence ID" value="KAE9589582.1"/>
    <property type="molecule type" value="Genomic_DNA"/>
</dbReference>
<evidence type="ECO:0000256" key="10">
    <source>
        <dbReference type="ARBA" id="ARBA00023180"/>
    </source>
</evidence>
<evidence type="ECO:0000256" key="6">
    <source>
        <dbReference type="ARBA" id="ARBA00022512"/>
    </source>
</evidence>
<dbReference type="Gene3D" id="1.20.140.40">
    <property type="entry name" value="Invertase/pectin methylesterase inhibitor family protein"/>
    <property type="match status" value="1"/>
</dbReference>